<dbReference type="Pfam" id="PF06863">
    <property type="entry name" value="DUF1254"/>
    <property type="match status" value="1"/>
</dbReference>
<dbReference type="InterPro" id="IPR010621">
    <property type="entry name" value="DUF1214"/>
</dbReference>
<gene>
    <name evidence="3" type="ORF">CVS30_12575</name>
</gene>
<evidence type="ECO:0008006" key="5">
    <source>
        <dbReference type="Google" id="ProtNLM"/>
    </source>
</evidence>
<evidence type="ECO:0000313" key="3">
    <source>
        <dbReference type="EMBL" id="PYI38048.1"/>
    </source>
</evidence>
<dbReference type="OrthoDB" id="40820at2"/>
<name>A0A2V5IN71_9MICC</name>
<protein>
    <recommendedName>
        <fullName evidence="5">DUF1254 domain-containing protein</fullName>
    </recommendedName>
</protein>
<accession>A0A2V5IN71</accession>
<evidence type="ECO:0000313" key="4">
    <source>
        <dbReference type="Proteomes" id="UP000247980"/>
    </source>
</evidence>
<dbReference type="EMBL" id="QJVC01000013">
    <property type="protein sequence ID" value="PYI38048.1"/>
    <property type="molecule type" value="Genomic_DNA"/>
</dbReference>
<proteinExistence type="predicted"/>
<dbReference type="SUPFAM" id="SSF160935">
    <property type="entry name" value="VPA0735-like"/>
    <property type="match status" value="1"/>
</dbReference>
<dbReference type="AlphaFoldDB" id="A0A2V5IN71"/>
<dbReference type="Pfam" id="PF06742">
    <property type="entry name" value="DUF1214"/>
    <property type="match status" value="1"/>
</dbReference>
<dbReference type="RefSeq" id="WP_110485676.1">
    <property type="nucleotide sequence ID" value="NZ_QJVC01000013.1"/>
</dbReference>
<dbReference type="PANTHER" id="PTHR36509">
    <property type="entry name" value="BLL3101 PROTEIN"/>
    <property type="match status" value="1"/>
</dbReference>
<dbReference type="InterPro" id="IPR010679">
    <property type="entry name" value="DUF1254"/>
</dbReference>
<dbReference type="Proteomes" id="UP000247980">
    <property type="component" value="Unassembled WGS sequence"/>
</dbReference>
<comment type="caution">
    <text evidence="3">The sequence shown here is derived from an EMBL/GenBank/DDBJ whole genome shotgun (WGS) entry which is preliminary data.</text>
</comment>
<keyword evidence="4" id="KW-1185">Reference proteome</keyword>
<feature type="domain" description="DUF1254" evidence="2">
    <location>
        <begin position="42"/>
        <end position="169"/>
    </location>
</feature>
<reference evidence="3 4" key="1">
    <citation type="submission" date="2018-05" db="EMBL/GenBank/DDBJ databases">
        <title>Genetic diversity of glacier-inhabiting Cryobacterium bacteria in China and description of Cryobacterium mengkeensis sp. nov. and Arthrobacter glacialis sp. nov.</title>
        <authorList>
            <person name="Liu Q."/>
            <person name="Xin Y.-H."/>
        </authorList>
    </citation>
    <scope>NUCLEOTIDE SEQUENCE [LARGE SCALE GENOMIC DNA]</scope>
    <source>
        <strain evidence="3 4">B7</strain>
    </source>
</reference>
<dbReference type="InterPro" id="IPR037049">
    <property type="entry name" value="DUF1214_C_sf"/>
</dbReference>
<dbReference type="InterPro" id="IPR037050">
    <property type="entry name" value="DUF1254_sf"/>
</dbReference>
<dbReference type="Gene3D" id="2.60.120.600">
    <property type="entry name" value="Domain of unknown function DUF1214, C-terminal domain"/>
    <property type="match status" value="1"/>
</dbReference>
<evidence type="ECO:0000259" key="2">
    <source>
        <dbReference type="Pfam" id="PF06863"/>
    </source>
</evidence>
<evidence type="ECO:0000259" key="1">
    <source>
        <dbReference type="Pfam" id="PF06742"/>
    </source>
</evidence>
<sequence length="446" mass="47984">MPPLDSSAVQPAYIFGIPLVFNLDQVLRYVQDGVGANPQAPFNTFSHARNLAGPADTFVSINNDTLYSMAQLDLSVGPLLLSVPDTAGRYYVLQFVDAWTNNFAYVGHRATGTGAATFLIVPHGWSGQTPPGTTVITAPTRIVSIVGRWACAGPDDLSAVHQIQDATLLEQLESEAIPRGIPVPDAAVPEELLFLEKLRLWSQEFPPADRDATALAGFAPLGITQSGSSPYVGLDGALVAEVASALAGAQNTLAEFLRTGQALTATGWGLANHAFDYNVDFFEVGTLNEPLYTSMNPLQRPALRAAAALAGLWGNHAYEAAYATIYVDADGEQLVGSNNYVLHFDPAPPVGAFWSLTMYSVPEFFLVDNSARRYSIGDRTSGLISNADGSIDIYLGAEEPIDPARRANWLPAPEGDFRPLLRMYEPDVSIINGSYPLPAVHRFEEK</sequence>
<dbReference type="PANTHER" id="PTHR36509:SF2">
    <property type="entry name" value="BLL3101 PROTEIN"/>
    <property type="match status" value="1"/>
</dbReference>
<organism evidence="3 4">
    <name type="scientific">Arthrobacter psychrolactophilus</name>
    <dbReference type="NCBI Taxonomy" id="92442"/>
    <lineage>
        <taxon>Bacteria</taxon>
        <taxon>Bacillati</taxon>
        <taxon>Actinomycetota</taxon>
        <taxon>Actinomycetes</taxon>
        <taxon>Micrococcales</taxon>
        <taxon>Micrococcaceae</taxon>
        <taxon>Arthrobacter</taxon>
    </lineage>
</organism>
<feature type="domain" description="DUF1214" evidence="1">
    <location>
        <begin position="319"/>
        <end position="427"/>
    </location>
</feature>
<dbReference type="Gene3D" id="2.60.40.1610">
    <property type="entry name" value="Domain of unknown function DUF1254"/>
    <property type="match status" value="1"/>
</dbReference>